<dbReference type="GeneID" id="35120245"/>
<evidence type="ECO:0000313" key="1">
    <source>
        <dbReference type="EMBL" id="AUB54836.1"/>
    </source>
</evidence>
<dbReference type="InterPro" id="IPR004155">
    <property type="entry name" value="PBS_lyase_HEAT"/>
</dbReference>
<dbReference type="PANTHER" id="PTHR12697:SF5">
    <property type="entry name" value="DEOXYHYPUSINE HYDROXYLASE"/>
    <property type="match status" value="1"/>
</dbReference>
<evidence type="ECO:0000313" key="2">
    <source>
        <dbReference type="Proteomes" id="UP000232806"/>
    </source>
</evidence>
<name>A0A2H4V9R9_9EURY</name>
<dbReference type="InterPro" id="IPR016024">
    <property type="entry name" value="ARM-type_fold"/>
</dbReference>
<dbReference type="PANTHER" id="PTHR12697">
    <property type="entry name" value="PBS LYASE HEAT-LIKE PROTEIN"/>
    <property type="match status" value="1"/>
</dbReference>
<dbReference type="SMART" id="SM00567">
    <property type="entry name" value="EZ_HEAT"/>
    <property type="match status" value="4"/>
</dbReference>
<dbReference type="EMBL" id="CP017766">
    <property type="protein sequence ID" value="AUB54836.1"/>
    <property type="molecule type" value="Genomic_DNA"/>
</dbReference>
<accession>A0A2H4V9R9</accession>
<dbReference type="SUPFAM" id="SSF48371">
    <property type="entry name" value="ARM repeat"/>
    <property type="match status" value="1"/>
</dbReference>
<protein>
    <recommendedName>
        <fullName evidence="3">HEAT repeat domain-containing protein</fullName>
    </recommendedName>
</protein>
<evidence type="ECO:0008006" key="3">
    <source>
        <dbReference type="Google" id="ProtNLM"/>
    </source>
</evidence>
<sequence>MDANEKRKKDREKRGKISLKDTLPYVDYSTESLIEMLKADNSQERTISAVILRDRMDKTAINPLCIALENEKSLYSRIAISEALSNMGEPAVPSLIKLLGKIGNNQETKLPTKYFKKKSFPLVRDMAARTLVNLGKPATPYLITVLDYGNEFKAQQAIDALGGIAAKTDDKRALPVLIKAIDTHHDEKITFWKIVRSLSGFKNDNGVIKPLILVLRGDHDPPIIWEALRSLGQIKITTPEIVSLAESFTHDEHFEINIAAENTLNILKRCE</sequence>
<dbReference type="InterPro" id="IPR011989">
    <property type="entry name" value="ARM-like"/>
</dbReference>
<reference evidence="1 2" key="1">
    <citation type="submission" date="2016-10" db="EMBL/GenBank/DDBJ databases">
        <title>Comparative genomics between deep and shallow subseafloor isolates.</title>
        <authorList>
            <person name="Ishii S."/>
            <person name="Miller J.R."/>
            <person name="Sutton G."/>
            <person name="Suzuki S."/>
            <person name="Methe B."/>
            <person name="Inagaki F."/>
            <person name="Imachi H."/>
        </authorList>
    </citation>
    <scope>NUCLEOTIDE SEQUENCE [LARGE SCALE GENOMIC DNA]</scope>
    <source>
        <strain evidence="1 2">MO-MB1</strain>
    </source>
</reference>
<dbReference type="RefSeq" id="WP_100904814.1">
    <property type="nucleotide sequence ID" value="NZ_CP017766.1"/>
</dbReference>
<dbReference type="Gene3D" id="1.25.10.10">
    <property type="entry name" value="Leucine-rich Repeat Variant"/>
    <property type="match status" value="2"/>
</dbReference>
<dbReference type="GO" id="GO:0016491">
    <property type="term" value="F:oxidoreductase activity"/>
    <property type="evidence" value="ECO:0007669"/>
    <property type="project" value="TreeGrafter"/>
</dbReference>
<dbReference type="OrthoDB" id="71319at2157"/>
<dbReference type="Proteomes" id="UP000232806">
    <property type="component" value="Chromosome"/>
</dbReference>
<proteinExistence type="predicted"/>
<gene>
    <name evidence="1" type="ORF">BK007_01595</name>
</gene>
<organism evidence="1 2">
    <name type="scientific">Methanobacterium subterraneum</name>
    <dbReference type="NCBI Taxonomy" id="59277"/>
    <lineage>
        <taxon>Archaea</taxon>
        <taxon>Methanobacteriati</taxon>
        <taxon>Methanobacteriota</taxon>
        <taxon>Methanomada group</taxon>
        <taxon>Methanobacteria</taxon>
        <taxon>Methanobacteriales</taxon>
        <taxon>Methanobacteriaceae</taxon>
        <taxon>Methanobacterium</taxon>
    </lineage>
</organism>
<dbReference type="AlphaFoldDB" id="A0A2H4V9R9"/>